<reference evidence="2 3" key="1">
    <citation type="submission" date="2019-05" db="EMBL/GenBank/DDBJ databases">
        <title>Pseudorhodobacter turbinis sp. nov., isolated from the gut of the Korean turban shell.</title>
        <authorList>
            <person name="Jeong Y.-S."/>
            <person name="Kang W.-R."/>
            <person name="Bae J.-W."/>
        </authorList>
    </citation>
    <scope>NUCLEOTIDE SEQUENCE [LARGE SCALE GENOMIC DNA]</scope>
    <source>
        <strain evidence="2 3">S12M18</strain>
    </source>
</reference>
<proteinExistence type="predicted"/>
<feature type="transmembrane region" description="Helical" evidence="1">
    <location>
        <begin position="107"/>
        <end position="127"/>
    </location>
</feature>
<dbReference type="EMBL" id="CP039964">
    <property type="protein sequence ID" value="QCO55435.1"/>
    <property type="molecule type" value="Genomic_DNA"/>
</dbReference>
<keyword evidence="1" id="KW-0472">Membrane</keyword>
<keyword evidence="1" id="KW-1133">Transmembrane helix</keyword>
<evidence type="ECO:0000313" key="2">
    <source>
        <dbReference type="EMBL" id="QCO55435.1"/>
    </source>
</evidence>
<dbReference type="KEGG" id="pseb:EOK75_06470"/>
<feature type="transmembrane region" description="Helical" evidence="1">
    <location>
        <begin position="56"/>
        <end position="76"/>
    </location>
</feature>
<dbReference type="OrthoDB" id="7848519at2"/>
<evidence type="ECO:0000313" key="3">
    <source>
        <dbReference type="Proteomes" id="UP000298631"/>
    </source>
</evidence>
<keyword evidence="1" id="KW-0812">Transmembrane</keyword>
<protein>
    <submittedName>
        <fullName evidence="2">Uncharacterized protein</fullName>
    </submittedName>
</protein>
<organism evidence="2 3">
    <name type="scientific">Pseudorhodobacter turbinis</name>
    <dbReference type="NCBI Taxonomy" id="2500533"/>
    <lineage>
        <taxon>Bacteria</taxon>
        <taxon>Pseudomonadati</taxon>
        <taxon>Pseudomonadota</taxon>
        <taxon>Alphaproteobacteria</taxon>
        <taxon>Rhodobacterales</taxon>
        <taxon>Paracoccaceae</taxon>
        <taxon>Pseudorhodobacter</taxon>
    </lineage>
</organism>
<feature type="transmembrane region" description="Helical" evidence="1">
    <location>
        <begin position="25"/>
        <end position="44"/>
    </location>
</feature>
<feature type="transmembrane region" description="Helical" evidence="1">
    <location>
        <begin position="197"/>
        <end position="219"/>
    </location>
</feature>
<evidence type="ECO:0000256" key="1">
    <source>
        <dbReference type="SAM" id="Phobius"/>
    </source>
</evidence>
<dbReference type="AlphaFoldDB" id="A0A4P8EG08"/>
<sequence length="252" mass="26050">MVRVLSTAGIVIGITLAVERLGPKIGGALAGLPIVIGPAFFFIVRDHSVAFSANAAAASLISLTATQAFLIGYIAVAAKSRAAIFAATLAWVVCAWVLSWIPPSPWTGLLIFLPAMIAVRFCSRRFLRPFTPGRARGTLTLLVVRGVAAGLLVAGVTAASWRLGSVWAGLLISYPIGLTVIAMTIHHRSGAAMVISTLRAVILGVLSPVAFTFVLAVLLEPLGAVLSFFLALIAGVLATAGLINVQRTGASA</sequence>
<feature type="transmembrane region" description="Helical" evidence="1">
    <location>
        <begin position="167"/>
        <end position="185"/>
    </location>
</feature>
<feature type="transmembrane region" description="Helical" evidence="1">
    <location>
        <begin position="225"/>
        <end position="245"/>
    </location>
</feature>
<dbReference type="Proteomes" id="UP000298631">
    <property type="component" value="Chromosome"/>
</dbReference>
<feature type="transmembrane region" description="Helical" evidence="1">
    <location>
        <begin position="139"/>
        <end position="161"/>
    </location>
</feature>
<name>A0A4P8EG08_9RHOB</name>
<keyword evidence="3" id="KW-1185">Reference proteome</keyword>
<gene>
    <name evidence="2" type="ORF">EOK75_06470</name>
</gene>
<accession>A0A4P8EG08</accession>
<feature type="transmembrane region" description="Helical" evidence="1">
    <location>
        <begin position="83"/>
        <end position="101"/>
    </location>
</feature>